<organism evidence="7 8">
    <name type="scientific">Bradyrhizobium erythrophlei</name>
    <dbReference type="NCBI Taxonomy" id="1437360"/>
    <lineage>
        <taxon>Bacteria</taxon>
        <taxon>Pseudomonadati</taxon>
        <taxon>Pseudomonadota</taxon>
        <taxon>Alphaproteobacteria</taxon>
        <taxon>Hyphomicrobiales</taxon>
        <taxon>Nitrobacteraceae</taxon>
        <taxon>Bradyrhizobium</taxon>
    </lineage>
</organism>
<evidence type="ECO:0000256" key="4">
    <source>
        <dbReference type="ARBA" id="ARBA00022989"/>
    </source>
</evidence>
<dbReference type="PANTHER" id="PTHR30482:SF10">
    <property type="entry name" value="HIGH-AFFINITY BRANCHED-CHAIN AMINO ACID TRANSPORT PROTEIN BRAE"/>
    <property type="match status" value="1"/>
</dbReference>
<dbReference type="EMBL" id="LT670849">
    <property type="protein sequence ID" value="SHN86978.1"/>
    <property type="molecule type" value="Genomic_DNA"/>
</dbReference>
<feature type="transmembrane region" description="Helical" evidence="6">
    <location>
        <begin position="266"/>
        <end position="283"/>
    </location>
</feature>
<keyword evidence="8" id="KW-1185">Reference proteome</keyword>
<gene>
    <name evidence="7" type="ORF">SAMN05444170_6946</name>
</gene>
<dbReference type="GO" id="GO:0015658">
    <property type="term" value="F:branched-chain amino acid transmembrane transporter activity"/>
    <property type="evidence" value="ECO:0007669"/>
    <property type="project" value="InterPro"/>
</dbReference>
<dbReference type="Pfam" id="PF02653">
    <property type="entry name" value="BPD_transp_2"/>
    <property type="match status" value="1"/>
</dbReference>
<comment type="subcellular location">
    <subcellularLocation>
        <location evidence="1">Cell membrane</location>
        <topology evidence="1">Multi-pass membrane protein</topology>
    </subcellularLocation>
</comment>
<keyword evidence="4 6" id="KW-1133">Transmembrane helix</keyword>
<protein>
    <submittedName>
        <fullName evidence="7">Branched-chain amino acid transport system permease protein/neutral amino acid transport system permease protein</fullName>
    </submittedName>
</protein>
<feature type="transmembrane region" description="Helical" evidence="6">
    <location>
        <begin position="6"/>
        <end position="24"/>
    </location>
</feature>
<feature type="transmembrane region" description="Helical" evidence="6">
    <location>
        <begin position="31"/>
        <end position="51"/>
    </location>
</feature>
<feature type="transmembrane region" description="Helical" evidence="6">
    <location>
        <begin position="57"/>
        <end position="79"/>
    </location>
</feature>
<dbReference type="InterPro" id="IPR043428">
    <property type="entry name" value="LivM-like"/>
</dbReference>
<evidence type="ECO:0000256" key="2">
    <source>
        <dbReference type="ARBA" id="ARBA00022475"/>
    </source>
</evidence>
<accession>A0A1M7UVK7</accession>
<dbReference type="InterPro" id="IPR001851">
    <property type="entry name" value="ABC_transp_permease"/>
</dbReference>
<keyword evidence="3 6" id="KW-0812">Transmembrane</keyword>
<dbReference type="CDD" id="cd06581">
    <property type="entry name" value="TM_PBP1_LivM_like"/>
    <property type="match status" value="1"/>
</dbReference>
<dbReference type="PANTHER" id="PTHR30482">
    <property type="entry name" value="HIGH-AFFINITY BRANCHED-CHAIN AMINO ACID TRANSPORT SYSTEM PERMEASE"/>
    <property type="match status" value="1"/>
</dbReference>
<evidence type="ECO:0000256" key="3">
    <source>
        <dbReference type="ARBA" id="ARBA00022692"/>
    </source>
</evidence>
<feature type="transmembrane region" description="Helical" evidence="6">
    <location>
        <begin position="186"/>
        <end position="207"/>
    </location>
</feature>
<evidence type="ECO:0000256" key="6">
    <source>
        <dbReference type="SAM" id="Phobius"/>
    </source>
</evidence>
<evidence type="ECO:0000313" key="7">
    <source>
        <dbReference type="EMBL" id="SHN86978.1"/>
    </source>
</evidence>
<feature type="transmembrane region" description="Helical" evidence="6">
    <location>
        <begin position="133"/>
        <end position="150"/>
    </location>
</feature>
<evidence type="ECO:0000256" key="1">
    <source>
        <dbReference type="ARBA" id="ARBA00004651"/>
    </source>
</evidence>
<name>A0A1M7UVK7_9BRAD</name>
<dbReference type="OrthoDB" id="9814461at2"/>
<feature type="transmembrane region" description="Helical" evidence="6">
    <location>
        <begin position="236"/>
        <end position="254"/>
    </location>
</feature>
<feature type="transmembrane region" description="Helical" evidence="6">
    <location>
        <begin position="213"/>
        <end position="229"/>
    </location>
</feature>
<dbReference type="RefSeq" id="WP_072824975.1">
    <property type="nucleotide sequence ID" value="NZ_LT670849.1"/>
</dbReference>
<evidence type="ECO:0000313" key="8">
    <source>
        <dbReference type="Proteomes" id="UP000184096"/>
    </source>
</evidence>
<dbReference type="AlphaFoldDB" id="A0A1M7UVK7"/>
<proteinExistence type="predicted"/>
<reference evidence="8" key="1">
    <citation type="submission" date="2016-11" db="EMBL/GenBank/DDBJ databases">
        <authorList>
            <person name="Varghese N."/>
            <person name="Submissions S."/>
        </authorList>
    </citation>
    <scope>NUCLEOTIDE SEQUENCE [LARGE SCALE GENOMIC DNA]</scope>
    <source>
        <strain evidence="8">GAS401</strain>
    </source>
</reference>
<dbReference type="Proteomes" id="UP000184096">
    <property type="component" value="Chromosome I"/>
</dbReference>
<keyword evidence="2" id="KW-1003">Cell membrane</keyword>
<evidence type="ECO:0000256" key="5">
    <source>
        <dbReference type="ARBA" id="ARBA00023136"/>
    </source>
</evidence>
<dbReference type="GO" id="GO:0005886">
    <property type="term" value="C:plasma membrane"/>
    <property type="evidence" value="ECO:0007669"/>
    <property type="project" value="UniProtKB-SubCell"/>
</dbReference>
<keyword evidence="5 6" id="KW-0472">Membrane</keyword>
<sequence>MIGYFIAILTFVSLAVLLGFALNMQWGQAGMLNFGLAGFYGVGAYTAAILSKGGVDGLTATVAAIAVTAALSALVSLATLKLREDYLAITTLAFAELVRLVLTNETWLTGGTNGIRDIPRPLIGLVGGERYELFFLLLCLALVTVSYLLLDRIIRSPFGRALRAVREDDVVAATLGKNVLALRVQAFAIGGAVIGLAGALHAYYFTYIDPTEFAGFVTVYAFMAVIVGGRGSNRGLLLGACTVMVLLEGTRFLKDFVPVLSAQQSASLRLALIGAGLVAILIFRPQGIASEYRLSIGQSPRPDVNS</sequence>